<gene>
    <name evidence="4" type="ORF">FNH05_21300</name>
</gene>
<evidence type="ECO:0000256" key="2">
    <source>
        <dbReference type="ARBA" id="ARBA00022801"/>
    </source>
</evidence>
<reference evidence="4 5" key="2">
    <citation type="submission" date="2019-08" db="EMBL/GenBank/DDBJ databases">
        <title>Amycolatopsis acidicola sp. nov., isolated from peat swamp forest soil.</title>
        <authorList>
            <person name="Srisuk N."/>
        </authorList>
    </citation>
    <scope>NUCLEOTIDE SEQUENCE [LARGE SCALE GENOMIC DNA]</scope>
    <source>
        <strain evidence="4 5">TBRC 6029</strain>
    </source>
</reference>
<dbReference type="RefSeq" id="WP_144590472.1">
    <property type="nucleotide sequence ID" value="NZ_VJWX01000225.1"/>
</dbReference>
<dbReference type="CDD" id="cd07719">
    <property type="entry name" value="arylsulfatase_AtsA-like_MBL-fold"/>
    <property type="match status" value="1"/>
</dbReference>
<evidence type="ECO:0000313" key="5">
    <source>
        <dbReference type="Proteomes" id="UP000320011"/>
    </source>
</evidence>
<dbReference type="EMBL" id="VJWX01000225">
    <property type="protein sequence ID" value="TVT44561.1"/>
    <property type="molecule type" value="Genomic_DNA"/>
</dbReference>
<dbReference type="InterPro" id="IPR044094">
    <property type="entry name" value="AtsA-like_MBL-fold"/>
</dbReference>
<protein>
    <submittedName>
        <fullName evidence="4">MBL fold metallo-hydrolase</fullName>
    </submittedName>
</protein>
<keyword evidence="1" id="KW-0540">Nuclease</keyword>
<dbReference type="PROSITE" id="PS51318">
    <property type="entry name" value="TAT"/>
    <property type="match status" value="1"/>
</dbReference>
<reference evidence="4 5" key="1">
    <citation type="submission" date="2019-07" db="EMBL/GenBank/DDBJ databases">
        <authorList>
            <person name="Duangmal K."/>
            <person name="Teo W.F.A."/>
        </authorList>
    </citation>
    <scope>NUCLEOTIDE SEQUENCE [LARGE SCALE GENOMIC DNA]</scope>
    <source>
        <strain evidence="4 5">TBRC 6029</strain>
    </source>
</reference>
<dbReference type="InterPro" id="IPR001279">
    <property type="entry name" value="Metallo-B-lactamas"/>
</dbReference>
<dbReference type="AlphaFoldDB" id="A0A558C6Z6"/>
<evidence type="ECO:0000256" key="1">
    <source>
        <dbReference type="ARBA" id="ARBA00022759"/>
    </source>
</evidence>
<proteinExistence type="predicted"/>
<evidence type="ECO:0000259" key="3">
    <source>
        <dbReference type="Pfam" id="PF00753"/>
    </source>
</evidence>
<dbReference type="SUPFAM" id="SSF56281">
    <property type="entry name" value="Metallo-hydrolase/oxidoreductase"/>
    <property type="match status" value="1"/>
</dbReference>
<dbReference type="OrthoDB" id="4137979at2"/>
<dbReference type="PANTHER" id="PTHR46018:SF2">
    <property type="entry name" value="ZINC PHOSPHODIESTERASE ELAC PROTEIN 1"/>
    <property type="match status" value="1"/>
</dbReference>
<evidence type="ECO:0000313" key="4">
    <source>
        <dbReference type="EMBL" id="TVT44561.1"/>
    </source>
</evidence>
<organism evidence="4 5">
    <name type="scientific">Amycolatopsis rhizosphaerae</name>
    <dbReference type="NCBI Taxonomy" id="2053003"/>
    <lineage>
        <taxon>Bacteria</taxon>
        <taxon>Bacillati</taxon>
        <taxon>Actinomycetota</taxon>
        <taxon>Actinomycetes</taxon>
        <taxon>Pseudonocardiales</taxon>
        <taxon>Pseudonocardiaceae</taxon>
        <taxon>Amycolatopsis</taxon>
    </lineage>
</organism>
<dbReference type="GO" id="GO:0042781">
    <property type="term" value="F:3'-tRNA processing endoribonuclease activity"/>
    <property type="evidence" value="ECO:0007669"/>
    <property type="project" value="TreeGrafter"/>
</dbReference>
<feature type="domain" description="Metallo-beta-lactamase" evidence="3">
    <location>
        <begin position="73"/>
        <end position="291"/>
    </location>
</feature>
<keyword evidence="2 4" id="KW-0378">Hydrolase</keyword>
<dbReference type="PANTHER" id="PTHR46018">
    <property type="entry name" value="ZINC PHOSPHODIESTERASE ELAC PROTEIN 1"/>
    <property type="match status" value="1"/>
</dbReference>
<name>A0A558C6Z6_9PSEU</name>
<keyword evidence="5" id="KW-1185">Reference proteome</keyword>
<dbReference type="InterPro" id="IPR006311">
    <property type="entry name" value="TAT_signal"/>
</dbReference>
<keyword evidence="1" id="KW-0255">Endonuclease</keyword>
<dbReference type="InterPro" id="IPR036866">
    <property type="entry name" value="RibonucZ/Hydroxyglut_hydro"/>
</dbReference>
<dbReference type="Proteomes" id="UP000320011">
    <property type="component" value="Unassembled WGS sequence"/>
</dbReference>
<dbReference type="Gene3D" id="3.60.15.10">
    <property type="entry name" value="Ribonuclease Z/Hydroxyacylglutathione hydrolase-like"/>
    <property type="match status" value="1"/>
</dbReference>
<accession>A0A558C6Z6</accession>
<dbReference type="Pfam" id="PF00753">
    <property type="entry name" value="Lactamase_B"/>
    <property type="match status" value="1"/>
</dbReference>
<sequence>MCDYLSRAAAEIPRGPGRRRFLQLLGAATAGSVMVASSAAASPDRGSGRHQTARTRIVLLGTAGGPTIMNPGRAGVSTAIVHADQVYVVDLGIGAYPQFARSGIIPGPVAGNLLGNVRGIFFTHLHSDHIADWPSLYVTGASNAIGRTGPPIQVWGPPARPTLPRVFPPGRPEPPVYVPGEPGPGTASLTNHLRQGFANDLNDRSRDSALAGPDRLFEVRDIDLTGIWAPDPEGRPPRLTSPIPVWRDGNVTVTATLVDHHPTAPAFAYRFDTPDGSIVVSGDTCVSPNLIDLAQNADYLVHEVIDPKFVDELVALLPPDKAGPMREHLLSAHTTIEQVGAQVAEPAGVGTLVLTHLVPATTPESRWRDAQQGYSGRLVVGHDLQVLPVGE</sequence>
<comment type="caution">
    <text evidence="4">The sequence shown here is derived from an EMBL/GenBank/DDBJ whole genome shotgun (WGS) entry which is preliminary data.</text>
</comment>